<feature type="compositionally biased region" description="Polar residues" evidence="1">
    <location>
        <begin position="36"/>
        <end position="49"/>
    </location>
</feature>
<evidence type="ECO:0000313" key="2">
    <source>
        <dbReference type="EMBL" id="MQL83831.1"/>
    </source>
</evidence>
<sequence length="63" mass="6978">MYLQPRGCYNINHITVPPPGHTTTVNGFTIITLTSGSHTNHNQWSNTSRYGDDATTRERTTGS</sequence>
<evidence type="ECO:0000313" key="3">
    <source>
        <dbReference type="Proteomes" id="UP000652761"/>
    </source>
</evidence>
<feature type="compositionally biased region" description="Basic and acidic residues" evidence="1">
    <location>
        <begin position="50"/>
        <end position="63"/>
    </location>
</feature>
<keyword evidence="3" id="KW-1185">Reference proteome</keyword>
<accession>A0A843UKC8</accession>
<evidence type="ECO:0000256" key="1">
    <source>
        <dbReference type="SAM" id="MobiDB-lite"/>
    </source>
</evidence>
<name>A0A843UKC8_COLES</name>
<dbReference type="Proteomes" id="UP000652761">
    <property type="component" value="Unassembled WGS sequence"/>
</dbReference>
<dbReference type="AlphaFoldDB" id="A0A843UKC8"/>
<reference evidence="2" key="1">
    <citation type="submission" date="2017-07" db="EMBL/GenBank/DDBJ databases">
        <title>Taro Niue Genome Assembly and Annotation.</title>
        <authorList>
            <person name="Atibalentja N."/>
            <person name="Keating K."/>
            <person name="Fields C.J."/>
        </authorList>
    </citation>
    <scope>NUCLEOTIDE SEQUENCE</scope>
    <source>
        <strain evidence="2">Niue_2</strain>
        <tissue evidence="2">Leaf</tissue>
    </source>
</reference>
<dbReference type="EMBL" id="NMUH01000721">
    <property type="protein sequence ID" value="MQL83831.1"/>
    <property type="molecule type" value="Genomic_DNA"/>
</dbReference>
<feature type="region of interest" description="Disordered" evidence="1">
    <location>
        <begin position="36"/>
        <end position="63"/>
    </location>
</feature>
<comment type="caution">
    <text evidence="2">The sequence shown here is derived from an EMBL/GenBank/DDBJ whole genome shotgun (WGS) entry which is preliminary data.</text>
</comment>
<organism evidence="2 3">
    <name type="scientific">Colocasia esculenta</name>
    <name type="common">Wild taro</name>
    <name type="synonym">Arum esculentum</name>
    <dbReference type="NCBI Taxonomy" id="4460"/>
    <lineage>
        <taxon>Eukaryota</taxon>
        <taxon>Viridiplantae</taxon>
        <taxon>Streptophyta</taxon>
        <taxon>Embryophyta</taxon>
        <taxon>Tracheophyta</taxon>
        <taxon>Spermatophyta</taxon>
        <taxon>Magnoliopsida</taxon>
        <taxon>Liliopsida</taxon>
        <taxon>Araceae</taxon>
        <taxon>Aroideae</taxon>
        <taxon>Colocasieae</taxon>
        <taxon>Colocasia</taxon>
    </lineage>
</organism>
<protein>
    <submittedName>
        <fullName evidence="2">Uncharacterized protein</fullName>
    </submittedName>
</protein>
<proteinExistence type="predicted"/>
<gene>
    <name evidence="2" type="ORF">Taro_016324</name>
</gene>